<dbReference type="EMBL" id="AQGS01001063">
    <property type="protein sequence ID" value="EPS35681.1"/>
    <property type="molecule type" value="Genomic_DNA"/>
</dbReference>
<evidence type="ECO:0000313" key="2">
    <source>
        <dbReference type="Proteomes" id="UP000015100"/>
    </source>
</evidence>
<gene>
    <name evidence="1" type="ORF">H072_10888</name>
</gene>
<evidence type="ECO:0000313" key="1">
    <source>
        <dbReference type="EMBL" id="EPS35681.1"/>
    </source>
</evidence>
<feature type="non-terminal residue" evidence="1">
    <location>
        <position position="65"/>
    </location>
</feature>
<accession>S8A3G1</accession>
<sequence length="65" mass="7009">MLGRGIFIGIVEERVLDCSCANPRSNRDSMSGLGGGDSADFRAEGSWEEIDLGKVKLFLDAFVAE</sequence>
<comment type="caution">
    <text evidence="1">The sequence shown here is derived from an EMBL/GenBank/DDBJ whole genome shotgun (WGS) entry which is preliminary data.</text>
</comment>
<reference evidence="2" key="2">
    <citation type="submission" date="2013-04" db="EMBL/GenBank/DDBJ databases">
        <title>Genomic mechanisms accounting for the adaptation to parasitism in nematode-trapping fungi.</title>
        <authorList>
            <person name="Ahren D.G."/>
        </authorList>
    </citation>
    <scope>NUCLEOTIDE SEQUENCE [LARGE SCALE GENOMIC DNA]</scope>
    <source>
        <strain evidence="2">CBS 200.50</strain>
    </source>
</reference>
<organism evidence="1 2">
    <name type="scientific">Dactylellina haptotyla (strain CBS 200.50)</name>
    <name type="common">Nematode-trapping fungus</name>
    <name type="synonym">Monacrosporium haptotylum</name>
    <dbReference type="NCBI Taxonomy" id="1284197"/>
    <lineage>
        <taxon>Eukaryota</taxon>
        <taxon>Fungi</taxon>
        <taxon>Dikarya</taxon>
        <taxon>Ascomycota</taxon>
        <taxon>Pezizomycotina</taxon>
        <taxon>Orbiliomycetes</taxon>
        <taxon>Orbiliales</taxon>
        <taxon>Orbiliaceae</taxon>
        <taxon>Dactylellina</taxon>
    </lineage>
</organism>
<keyword evidence="2" id="KW-1185">Reference proteome</keyword>
<name>S8A3G1_DACHA</name>
<protein>
    <submittedName>
        <fullName evidence="1">Uncharacterized protein</fullName>
    </submittedName>
</protein>
<dbReference type="AlphaFoldDB" id="S8A3G1"/>
<reference evidence="1 2" key="1">
    <citation type="journal article" date="2013" name="PLoS Genet.">
        <title>Genomic mechanisms accounting for the adaptation to parasitism in nematode-trapping fungi.</title>
        <authorList>
            <person name="Meerupati T."/>
            <person name="Andersson K.M."/>
            <person name="Friman E."/>
            <person name="Kumar D."/>
            <person name="Tunlid A."/>
            <person name="Ahren D."/>
        </authorList>
    </citation>
    <scope>NUCLEOTIDE SEQUENCE [LARGE SCALE GENOMIC DNA]</scope>
    <source>
        <strain evidence="1 2">CBS 200.50</strain>
    </source>
</reference>
<proteinExistence type="predicted"/>
<dbReference type="HOGENOM" id="CLU_2855831_0_0_1"/>
<dbReference type="Proteomes" id="UP000015100">
    <property type="component" value="Unassembled WGS sequence"/>
</dbReference>